<protein>
    <submittedName>
        <fullName evidence="1">Uncharacterized protein</fullName>
    </submittedName>
</protein>
<name>A0A1W0B114_9NOCA</name>
<comment type="caution">
    <text evidence="1">The sequence shown here is derived from an EMBL/GenBank/DDBJ whole genome shotgun (WGS) entry which is preliminary data.</text>
</comment>
<dbReference type="Proteomes" id="UP000188836">
    <property type="component" value="Unassembled WGS sequence"/>
</dbReference>
<reference evidence="1 2" key="1">
    <citation type="journal article" date="2016" name="Antonie Van Leeuwenhoek">
        <title>Nocardia donostiensis sp. nov., isolated from human respiratory specimens.</title>
        <authorList>
            <person name="Ercibengoa M."/>
            <person name="Bell M."/>
            <person name="Marimon J.M."/>
            <person name="Humrighouse B."/>
            <person name="Klenk H.P."/>
            <person name="Potter G."/>
            <person name="Perez-Trallero E."/>
        </authorList>
    </citation>
    <scope>NUCLEOTIDE SEQUENCE [LARGE SCALE GENOMIC DNA]</scope>
    <source>
        <strain evidence="1 2">X1655</strain>
    </source>
</reference>
<dbReference type="RefSeq" id="WP_077121928.1">
    <property type="nucleotide sequence ID" value="NZ_LOKT01000003.1"/>
</dbReference>
<organism evidence="1 2">
    <name type="scientific">Nocardia donostiensis</name>
    <dbReference type="NCBI Taxonomy" id="1538463"/>
    <lineage>
        <taxon>Bacteria</taxon>
        <taxon>Bacillati</taxon>
        <taxon>Actinomycetota</taxon>
        <taxon>Actinomycetes</taxon>
        <taxon>Mycobacteriales</taxon>
        <taxon>Nocardiaceae</taxon>
        <taxon>Nocardia</taxon>
    </lineage>
</organism>
<dbReference type="OrthoDB" id="3399671at2"/>
<proteinExistence type="predicted"/>
<evidence type="ECO:0000313" key="1">
    <source>
        <dbReference type="EMBL" id="ONM45954.1"/>
    </source>
</evidence>
<dbReference type="AlphaFoldDB" id="A0A1W0B114"/>
<accession>A0A1W0B114</accession>
<sequence>MALAQVALTSGRSIELSDLRLSSTYGAMSEGYPFPRWNDRKLEGVLESARAERPSFPVHMVPPVREWPDVAPGSFGPVELLPAVTCVGFFFSQPVDAGKNSVLYHSALTVVWLQATPDIPSGEDADPGLRDLCWDEIAGDFEL</sequence>
<dbReference type="EMBL" id="MUMY01000043">
    <property type="protein sequence ID" value="ONM45954.1"/>
    <property type="molecule type" value="Genomic_DNA"/>
</dbReference>
<gene>
    <name evidence="1" type="ORF">B0T46_25630</name>
</gene>
<keyword evidence="2" id="KW-1185">Reference proteome</keyword>
<evidence type="ECO:0000313" key="2">
    <source>
        <dbReference type="Proteomes" id="UP000188836"/>
    </source>
</evidence>